<dbReference type="RefSeq" id="WP_277519704.1">
    <property type="nucleotide sequence ID" value="NZ_JAMQOT010000001.1"/>
</dbReference>
<sequence>MAATSKPTRLETGDDLDDFVTSRDVALVEFYTSGCALCQAMEPVLGNVARATAVSIGMVNPGDDIDLVDRFDIRSVPTLILFEDGTETARLAEGFQGGDAVTDFLEDHVPTAVEAEPTS</sequence>
<dbReference type="CDD" id="cd02947">
    <property type="entry name" value="TRX_family"/>
    <property type="match status" value="1"/>
</dbReference>
<organism evidence="2 3">
    <name type="scientific">Natrinema salsiterrestre</name>
    <dbReference type="NCBI Taxonomy" id="2950540"/>
    <lineage>
        <taxon>Archaea</taxon>
        <taxon>Methanobacteriati</taxon>
        <taxon>Methanobacteriota</taxon>
        <taxon>Stenosarchaea group</taxon>
        <taxon>Halobacteria</taxon>
        <taxon>Halobacteriales</taxon>
        <taxon>Natrialbaceae</taxon>
        <taxon>Natrinema</taxon>
    </lineage>
</organism>
<dbReference type="InterPro" id="IPR013766">
    <property type="entry name" value="Thioredoxin_domain"/>
</dbReference>
<dbReference type="Pfam" id="PF00085">
    <property type="entry name" value="Thioredoxin"/>
    <property type="match status" value="1"/>
</dbReference>
<proteinExistence type="predicted"/>
<evidence type="ECO:0000313" key="2">
    <source>
        <dbReference type="EMBL" id="MDF9744220.1"/>
    </source>
</evidence>
<dbReference type="AlphaFoldDB" id="A0A9Q4KWL3"/>
<dbReference type="Gene3D" id="3.40.30.10">
    <property type="entry name" value="Glutaredoxin"/>
    <property type="match status" value="1"/>
</dbReference>
<keyword evidence="3" id="KW-1185">Reference proteome</keyword>
<dbReference type="GO" id="GO:0006457">
    <property type="term" value="P:protein folding"/>
    <property type="evidence" value="ECO:0007669"/>
    <property type="project" value="TreeGrafter"/>
</dbReference>
<dbReference type="InterPro" id="IPR036249">
    <property type="entry name" value="Thioredoxin-like_sf"/>
</dbReference>
<accession>A0A9Q4KWL3</accession>
<dbReference type="PROSITE" id="PS51352">
    <property type="entry name" value="THIOREDOXIN_2"/>
    <property type="match status" value="1"/>
</dbReference>
<dbReference type="InterPro" id="IPR051063">
    <property type="entry name" value="PDI"/>
</dbReference>
<feature type="domain" description="Thioredoxin" evidence="1">
    <location>
        <begin position="1"/>
        <end position="110"/>
    </location>
</feature>
<dbReference type="PANTHER" id="PTHR45672">
    <property type="entry name" value="PROTEIN DISULFIDE-ISOMERASE C17H9.14C-RELATED"/>
    <property type="match status" value="1"/>
</dbReference>
<dbReference type="GO" id="GO:0003756">
    <property type="term" value="F:protein disulfide isomerase activity"/>
    <property type="evidence" value="ECO:0007669"/>
    <property type="project" value="TreeGrafter"/>
</dbReference>
<dbReference type="Proteomes" id="UP001154061">
    <property type="component" value="Unassembled WGS sequence"/>
</dbReference>
<dbReference type="SUPFAM" id="SSF52833">
    <property type="entry name" value="Thioredoxin-like"/>
    <property type="match status" value="1"/>
</dbReference>
<gene>
    <name evidence="2" type="ORF">NDI89_01335</name>
</gene>
<reference evidence="2" key="1">
    <citation type="submission" date="2022-06" db="EMBL/GenBank/DDBJ databases">
        <title>Natrinema sp. a new haloarchaeum isolate from saline soil.</title>
        <authorList>
            <person name="Strakova D."/>
            <person name="Galisteo C."/>
            <person name="Sanchez-Porro C."/>
            <person name="Ventosa A."/>
        </authorList>
    </citation>
    <scope>NUCLEOTIDE SEQUENCE</scope>
    <source>
        <strain evidence="2">S1CR25-10</strain>
    </source>
</reference>
<protein>
    <submittedName>
        <fullName evidence="2">Thioredoxin family protein</fullName>
    </submittedName>
</protein>
<dbReference type="EMBL" id="JAMQOT010000001">
    <property type="protein sequence ID" value="MDF9744220.1"/>
    <property type="molecule type" value="Genomic_DNA"/>
</dbReference>
<evidence type="ECO:0000259" key="1">
    <source>
        <dbReference type="PROSITE" id="PS51352"/>
    </source>
</evidence>
<name>A0A9Q4KWL3_9EURY</name>
<evidence type="ECO:0000313" key="3">
    <source>
        <dbReference type="Proteomes" id="UP001154061"/>
    </source>
</evidence>
<comment type="caution">
    <text evidence="2">The sequence shown here is derived from an EMBL/GenBank/DDBJ whole genome shotgun (WGS) entry which is preliminary data.</text>
</comment>